<keyword evidence="4" id="KW-1185">Reference proteome</keyword>
<evidence type="ECO:0000256" key="1">
    <source>
        <dbReference type="SAM" id="Coils"/>
    </source>
</evidence>
<accession>A0AB34JK69</accession>
<evidence type="ECO:0000313" key="3">
    <source>
        <dbReference type="EMBL" id="KAL1522048.1"/>
    </source>
</evidence>
<keyword evidence="1" id="KW-0175">Coiled coil</keyword>
<reference evidence="3 4" key="1">
    <citation type="journal article" date="2024" name="Science">
        <title>Giant polyketide synthase enzymes in the biosynthesis of giant marine polyether toxins.</title>
        <authorList>
            <person name="Fallon T.R."/>
            <person name="Shende V.V."/>
            <person name="Wierzbicki I.H."/>
            <person name="Pendleton A.L."/>
            <person name="Watervoot N.F."/>
            <person name="Auber R.P."/>
            <person name="Gonzalez D.J."/>
            <person name="Wisecaver J.H."/>
            <person name="Moore B.S."/>
        </authorList>
    </citation>
    <scope>NUCLEOTIDE SEQUENCE [LARGE SCALE GENOMIC DNA]</scope>
    <source>
        <strain evidence="3 4">12B1</strain>
    </source>
</reference>
<evidence type="ECO:0000313" key="4">
    <source>
        <dbReference type="Proteomes" id="UP001515480"/>
    </source>
</evidence>
<gene>
    <name evidence="3" type="ORF">AB1Y20_021693</name>
</gene>
<sequence>MEVAKLLSDVSRLKKMVAAKDAQIEALNSRCETLEDDVLEARSERDRLRQAVAQLEQRGSTNGSQPALGEASASEALQQRVEQAEARAAAAAECAADAQASLAAAMDDFERDLEQREQSQYAQALREQAERSLMLGELDRLERAALDGRSHPPDRSASTQRYLEESIPISSRDQALVASLVEELGKLEAANDALKRRQLELEEAARLEIEELRDQLIQQTEMELHALEDPCTRSPRTTSLSAPHRSFGMAKEDGSTGSYVHELTHRCTICNTRTNPRGRGCQCPRIDSFRLVSPRLSQLAREHHLWQGTRRGTSNAN</sequence>
<dbReference type="Gene3D" id="1.20.5.170">
    <property type="match status" value="1"/>
</dbReference>
<comment type="caution">
    <text evidence="3">The sequence shown here is derived from an EMBL/GenBank/DDBJ whole genome shotgun (WGS) entry which is preliminary data.</text>
</comment>
<feature type="coiled-coil region" evidence="1">
    <location>
        <begin position="177"/>
        <end position="222"/>
    </location>
</feature>
<organism evidence="3 4">
    <name type="scientific">Prymnesium parvum</name>
    <name type="common">Toxic golden alga</name>
    <dbReference type="NCBI Taxonomy" id="97485"/>
    <lineage>
        <taxon>Eukaryota</taxon>
        <taxon>Haptista</taxon>
        <taxon>Haptophyta</taxon>
        <taxon>Prymnesiophyceae</taxon>
        <taxon>Prymnesiales</taxon>
        <taxon>Prymnesiaceae</taxon>
        <taxon>Prymnesium</taxon>
    </lineage>
</organism>
<proteinExistence type="predicted"/>
<protein>
    <submittedName>
        <fullName evidence="3">Uncharacterized protein</fullName>
    </submittedName>
</protein>
<feature type="region of interest" description="Disordered" evidence="2">
    <location>
        <begin position="55"/>
        <end position="79"/>
    </location>
</feature>
<dbReference type="Proteomes" id="UP001515480">
    <property type="component" value="Unassembled WGS sequence"/>
</dbReference>
<dbReference type="EMBL" id="JBGBPQ010000007">
    <property type="protein sequence ID" value="KAL1522048.1"/>
    <property type="molecule type" value="Genomic_DNA"/>
</dbReference>
<feature type="region of interest" description="Disordered" evidence="2">
    <location>
        <begin position="230"/>
        <end position="253"/>
    </location>
</feature>
<name>A0AB34JK69_PRYPA</name>
<dbReference type="AlphaFoldDB" id="A0AB34JK69"/>
<evidence type="ECO:0000256" key="2">
    <source>
        <dbReference type="SAM" id="MobiDB-lite"/>
    </source>
</evidence>